<dbReference type="Proteomes" id="UP000255467">
    <property type="component" value="Unassembled WGS sequence"/>
</dbReference>
<dbReference type="RefSeq" id="WP_039818825.1">
    <property type="nucleotide sequence ID" value="NZ_UGRY01000002.1"/>
</dbReference>
<sequence length="305" mass="34334">MFELLESGAFAAPVVGGSVMLDAVAVRRGLVTMRIMVLSDHIGEQLRLSEQQLDETAANQAAWHSYYAQAQTEWETAKRAKPFWKRILAVPTEAEEAAQHHVGQAAQQVAWADYSTQQAYGRMRQHGAGAYGEDLLAWSLSALSDAWVMLRGYRNRRGETDSVLIGPDGVWAIEVKRRRVLLHAVGDQWWFQNISARGNLYESEWAVDGGGRSWPQQVGQIAHELEAWLTRQGHQIAVHTAVMLMHEHAQLVEVANPAVDFVGTHPHLLLNTIRHLSSHLTPGDCAEIARLVERDHRFHANRRRR</sequence>
<gene>
    <name evidence="2" type="ORF">NCTC1934_03298</name>
</gene>
<dbReference type="EMBL" id="UGRY01000002">
    <property type="protein sequence ID" value="SUA78085.1"/>
    <property type="molecule type" value="Genomic_DNA"/>
</dbReference>
<dbReference type="Pfam" id="PF08378">
    <property type="entry name" value="NERD"/>
    <property type="match status" value="1"/>
</dbReference>
<evidence type="ECO:0000313" key="2">
    <source>
        <dbReference type="EMBL" id="SUA78085.1"/>
    </source>
</evidence>
<proteinExistence type="predicted"/>
<dbReference type="OrthoDB" id="5793358at2"/>
<organism evidence="2 3">
    <name type="scientific">Nocardia otitidiscaviarum</name>
    <dbReference type="NCBI Taxonomy" id="1823"/>
    <lineage>
        <taxon>Bacteria</taxon>
        <taxon>Bacillati</taxon>
        <taxon>Actinomycetota</taxon>
        <taxon>Actinomycetes</taxon>
        <taxon>Mycobacteriales</taxon>
        <taxon>Nocardiaceae</taxon>
        <taxon>Nocardia</taxon>
    </lineage>
</organism>
<protein>
    <submittedName>
        <fullName evidence="2">Nuclease-related domain</fullName>
    </submittedName>
</protein>
<dbReference type="InterPro" id="IPR011528">
    <property type="entry name" value="NERD"/>
</dbReference>
<evidence type="ECO:0000313" key="3">
    <source>
        <dbReference type="Proteomes" id="UP000255467"/>
    </source>
</evidence>
<feature type="domain" description="NERD" evidence="1">
    <location>
        <begin position="128"/>
        <end position="244"/>
    </location>
</feature>
<evidence type="ECO:0000259" key="1">
    <source>
        <dbReference type="Pfam" id="PF08378"/>
    </source>
</evidence>
<keyword evidence="3" id="KW-1185">Reference proteome</keyword>
<accession>A0A378YLM7</accession>
<name>A0A378YLM7_9NOCA</name>
<dbReference type="AlphaFoldDB" id="A0A378YLM7"/>
<reference evidence="2 3" key="1">
    <citation type="submission" date="2018-06" db="EMBL/GenBank/DDBJ databases">
        <authorList>
            <consortium name="Pathogen Informatics"/>
            <person name="Doyle S."/>
        </authorList>
    </citation>
    <scope>NUCLEOTIDE SEQUENCE [LARGE SCALE GENOMIC DNA]</scope>
    <source>
        <strain evidence="2 3">NCTC1934</strain>
    </source>
</reference>